<evidence type="ECO:0000313" key="2">
    <source>
        <dbReference type="Proteomes" id="UP000244855"/>
    </source>
</evidence>
<accession>A0A2V1D073</accession>
<gene>
    <name evidence="1" type="ORF">DM02DRAFT_485852</name>
</gene>
<keyword evidence="2" id="KW-1185">Reference proteome</keyword>
<dbReference type="Proteomes" id="UP000244855">
    <property type="component" value="Unassembled WGS sequence"/>
</dbReference>
<dbReference type="AlphaFoldDB" id="A0A2V1D073"/>
<feature type="non-terminal residue" evidence="1">
    <location>
        <position position="250"/>
    </location>
</feature>
<organism evidence="1 2">
    <name type="scientific">Periconia macrospinosa</name>
    <dbReference type="NCBI Taxonomy" id="97972"/>
    <lineage>
        <taxon>Eukaryota</taxon>
        <taxon>Fungi</taxon>
        <taxon>Dikarya</taxon>
        <taxon>Ascomycota</taxon>
        <taxon>Pezizomycotina</taxon>
        <taxon>Dothideomycetes</taxon>
        <taxon>Pleosporomycetidae</taxon>
        <taxon>Pleosporales</taxon>
        <taxon>Massarineae</taxon>
        <taxon>Periconiaceae</taxon>
        <taxon>Periconia</taxon>
    </lineage>
</organism>
<proteinExistence type="predicted"/>
<evidence type="ECO:0000313" key="1">
    <source>
        <dbReference type="EMBL" id="PVH91406.1"/>
    </source>
</evidence>
<protein>
    <submittedName>
        <fullName evidence="1">Uncharacterized protein</fullName>
    </submittedName>
</protein>
<name>A0A2V1D073_9PLEO</name>
<dbReference type="OrthoDB" id="4364842at2759"/>
<dbReference type="STRING" id="97972.A0A2V1D073"/>
<dbReference type="EMBL" id="KZ805871">
    <property type="protein sequence ID" value="PVH91406.1"/>
    <property type="molecule type" value="Genomic_DNA"/>
</dbReference>
<reference evidence="1 2" key="1">
    <citation type="journal article" date="2018" name="Sci. Rep.">
        <title>Comparative genomics provides insights into the lifestyle and reveals functional heterogeneity of dark septate endophytic fungi.</title>
        <authorList>
            <person name="Knapp D.G."/>
            <person name="Nemeth J.B."/>
            <person name="Barry K."/>
            <person name="Hainaut M."/>
            <person name="Henrissat B."/>
            <person name="Johnson J."/>
            <person name="Kuo A."/>
            <person name="Lim J.H.P."/>
            <person name="Lipzen A."/>
            <person name="Nolan M."/>
            <person name="Ohm R.A."/>
            <person name="Tamas L."/>
            <person name="Grigoriev I.V."/>
            <person name="Spatafora J.W."/>
            <person name="Nagy L.G."/>
            <person name="Kovacs G.M."/>
        </authorList>
    </citation>
    <scope>NUCLEOTIDE SEQUENCE [LARGE SCALE GENOMIC DNA]</scope>
    <source>
        <strain evidence="1 2">DSE2036</strain>
    </source>
</reference>
<sequence>MSKNAVNSDIILEGQSNWELWIFVVKRIAEAGDVWEYIDPDRPHHPLQKPEKPVRPVPTDLLYHIKDKPTVCDQIKTLQGLYSPTSADQEYRIQKAYESAKVLHARRSNIEDWCSDFLTAYNRAKQLDLPEVHGFRAHKDLIRAIKQVDAAYAASISLDIFKAEETWNSNRNAPAPNQAQLPTVLADFLRYYRTTYSRKTNIHGGIFEATLNQEKSPYSKKRPRDAMPTKPCLCGDTHFWGQCPYIDTAL</sequence>